<evidence type="ECO:0000313" key="5">
    <source>
        <dbReference type="Proteomes" id="UP000192656"/>
    </source>
</evidence>
<dbReference type="Proteomes" id="UP000192656">
    <property type="component" value="Unassembled WGS sequence"/>
</dbReference>
<sequence>MTDREDVRPPRIAVGGFMHETNTFAPSKAGLAAFEHGGGWPTMVEGAAVFEALRGVNMGLCGFMAEAERCGWSLVPTLWTAASPSAHVTEEAFETIAETIVAGIKAALPVDAVYLDLHGAMVTEHLDDGEGELLSRVRAVLGPDIPLVASLDLHGNVTPQMVETADALIAYRTYPHVDMAETGRRTAVHLARLLKGERHEKAFRQIPFLIPIAWQSTDMEPNASIYGGLPGIETADVASVSFLCGFPAADIPDCGPSVLAYASTRQAAESAAQRIASQVEAKRSAFAGTSFEPLEAVREAMRIAKDTKRPVVIADTQDNPGAGGDSNTTGMLRALMEAGASRAAIGVLCDPAAAKAAHEAGLGARLTLSLGGTSGVPGDAPFSGTFDVTALSDGAFVAPGPFYGGARMMLGPSACLSISGVSVVVASAKAQAADREMFRFVGVEPEAQAILVVKSSVHFRADFAPIAETILTATAPGPMPLSPASLPFTKLRPGVALTPDASVANAAG</sequence>
<organism evidence="4 5">
    <name type="scientific">Fulvimarina manganoxydans</name>
    <dbReference type="NCBI Taxonomy" id="937218"/>
    <lineage>
        <taxon>Bacteria</taxon>
        <taxon>Pseudomonadati</taxon>
        <taxon>Pseudomonadota</taxon>
        <taxon>Alphaproteobacteria</taxon>
        <taxon>Hyphomicrobiales</taxon>
        <taxon>Aurantimonadaceae</taxon>
        <taxon>Fulvimarina</taxon>
    </lineage>
</organism>
<keyword evidence="1" id="KW-0645">Protease</keyword>
<accession>A0A1W1YAI4</accession>
<dbReference type="GO" id="GO:0006508">
    <property type="term" value="P:proteolysis"/>
    <property type="evidence" value="ECO:0007669"/>
    <property type="project" value="UniProtKB-KW"/>
</dbReference>
<feature type="domain" description="Microcystin LR degradation protein MlrC N-terminal" evidence="3">
    <location>
        <begin position="11"/>
        <end position="301"/>
    </location>
</feature>
<evidence type="ECO:0000259" key="2">
    <source>
        <dbReference type="Pfam" id="PF07171"/>
    </source>
</evidence>
<evidence type="ECO:0000256" key="1">
    <source>
        <dbReference type="PIRNR" id="PIRNR012702"/>
    </source>
</evidence>
<keyword evidence="5" id="KW-1185">Reference proteome</keyword>
<comment type="cofactor">
    <cofactor evidence="1">
        <name>Zn(2+)</name>
        <dbReference type="ChEBI" id="CHEBI:29105"/>
    </cofactor>
    <text evidence="1">Binds 1 zinc ion per subunit.</text>
</comment>
<reference evidence="4 5" key="1">
    <citation type="submission" date="2017-04" db="EMBL/GenBank/DDBJ databases">
        <authorList>
            <person name="Afonso C.L."/>
            <person name="Miller P.J."/>
            <person name="Scott M.A."/>
            <person name="Spackman E."/>
            <person name="Goraichik I."/>
            <person name="Dimitrov K.M."/>
            <person name="Suarez D.L."/>
            <person name="Swayne D.E."/>
        </authorList>
    </citation>
    <scope>NUCLEOTIDE SEQUENCE [LARGE SCALE GENOMIC DNA]</scope>
    <source>
        <strain evidence="4 5">CGMCC 1.10972</strain>
    </source>
</reference>
<dbReference type="GO" id="GO:0046872">
    <property type="term" value="F:metal ion binding"/>
    <property type="evidence" value="ECO:0007669"/>
    <property type="project" value="UniProtKB-KW"/>
</dbReference>
<evidence type="ECO:0000259" key="3">
    <source>
        <dbReference type="Pfam" id="PF07364"/>
    </source>
</evidence>
<feature type="domain" description="Microcystin LR degradation protein MlrC C-terminal" evidence="2">
    <location>
        <begin position="313"/>
        <end position="490"/>
    </location>
</feature>
<dbReference type="GO" id="GO:0008237">
    <property type="term" value="F:metallopeptidase activity"/>
    <property type="evidence" value="ECO:0007669"/>
    <property type="project" value="UniProtKB-KW"/>
</dbReference>
<dbReference type="PIRSF" id="PIRSF012702">
    <property type="entry name" value="UCP012702"/>
    <property type="match status" value="1"/>
</dbReference>
<dbReference type="EMBL" id="FWXR01000001">
    <property type="protein sequence ID" value="SMC33165.1"/>
    <property type="molecule type" value="Genomic_DNA"/>
</dbReference>
<evidence type="ECO:0000313" key="4">
    <source>
        <dbReference type="EMBL" id="SMC33165.1"/>
    </source>
</evidence>
<gene>
    <name evidence="4" type="ORF">SAMN06297251_101113</name>
</gene>
<keyword evidence="1" id="KW-0482">Metalloprotease</keyword>
<keyword evidence="1" id="KW-0378">Hydrolase</keyword>
<dbReference type="Pfam" id="PF07364">
    <property type="entry name" value="DUF1485"/>
    <property type="match status" value="1"/>
</dbReference>
<dbReference type="InterPro" id="IPR009197">
    <property type="entry name" value="MlrC"/>
</dbReference>
<dbReference type="STRING" id="937218.SAMN06297251_101113"/>
<dbReference type="Pfam" id="PF07171">
    <property type="entry name" value="MlrC_C"/>
    <property type="match status" value="1"/>
</dbReference>
<comment type="function">
    <text evidence="1">Involved in peptidolytic degradation of cyclic heptapeptide hepatotoxin microcystin (MC).</text>
</comment>
<keyword evidence="1" id="KW-0479">Metal-binding</keyword>
<protein>
    <recommendedName>
        <fullName evidence="1">Microcystinase C</fullName>
        <shortName evidence="1">MlrC</shortName>
    </recommendedName>
</protein>
<name>A0A1W1YAI4_9HYPH</name>
<dbReference type="AlphaFoldDB" id="A0A1W1YAI4"/>
<dbReference type="RefSeq" id="WP_280173769.1">
    <property type="nucleotide sequence ID" value="NZ_FWXR01000001.1"/>
</dbReference>
<comment type="similarity">
    <text evidence="1">Belongs to the peptidase M81 family.</text>
</comment>
<proteinExistence type="inferred from homology"/>
<dbReference type="InterPro" id="IPR010799">
    <property type="entry name" value="MlrC_C"/>
</dbReference>
<dbReference type="InterPro" id="IPR015995">
    <property type="entry name" value="MlrC_N"/>
</dbReference>